<evidence type="ECO:0000256" key="1">
    <source>
        <dbReference type="SAM" id="MobiDB-lite"/>
    </source>
</evidence>
<keyword evidence="3" id="KW-1185">Reference proteome</keyword>
<proteinExistence type="predicted"/>
<dbReference type="Proteomes" id="UP000192927">
    <property type="component" value="Unassembled WGS sequence"/>
</dbReference>
<name>A0A1W5D457_9LECA</name>
<organism evidence="2 3">
    <name type="scientific">Lasallia pustulata</name>
    <dbReference type="NCBI Taxonomy" id="136370"/>
    <lineage>
        <taxon>Eukaryota</taxon>
        <taxon>Fungi</taxon>
        <taxon>Dikarya</taxon>
        <taxon>Ascomycota</taxon>
        <taxon>Pezizomycotina</taxon>
        <taxon>Lecanoromycetes</taxon>
        <taxon>OSLEUM clade</taxon>
        <taxon>Umbilicariomycetidae</taxon>
        <taxon>Umbilicariales</taxon>
        <taxon>Umbilicariaceae</taxon>
        <taxon>Lasallia</taxon>
    </lineage>
</organism>
<reference evidence="3" key="1">
    <citation type="submission" date="2017-03" db="EMBL/GenBank/DDBJ databases">
        <authorList>
            <person name="Sharma R."/>
            <person name="Thines M."/>
        </authorList>
    </citation>
    <scope>NUCLEOTIDE SEQUENCE [LARGE SCALE GENOMIC DNA]</scope>
</reference>
<protein>
    <submittedName>
        <fullName evidence="2">Uncharacterized protein</fullName>
    </submittedName>
</protein>
<dbReference type="PANTHER" id="PTHR37535:SF3">
    <property type="entry name" value="FLUG DOMAIN-CONTAINING PROTEIN"/>
    <property type="match status" value="1"/>
</dbReference>
<feature type="compositionally biased region" description="Polar residues" evidence="1">
    <location>
        <begin position="1"/>
        <end position="13"/>
    </location>
</feature>
<dbReference type="PANTHER" id="PTHR37535">
    <property type="entry name" value="FLUG DOMAIN PROTEIN"/>
    <property type="match status" value="1"/>
</dbReference>
<dbReference type="AlphaFoldDB" id="A0A1W5D457"/>
<sequence>MDASNRVKSNRNGDFNRPWDSHGDSDSDSGCLYNCDEDCDTDDDCGAGPEATRSFLYRHFAISIVANQTPGKPNLVFMKATLLQTKGEDNNRRLKTLVIGGGNDDPLFSLLDHFISLAVHGDAFEATYAEIIENMIRRRVLDLQVFREPLRSAGEVGTSPTEPLLASTWIRYLKQLCQKAGFQQSFTQYGLRRGLLNVVNNSAPASVRDQIFDHKQGAVGYYLDQEIRFDTESCYLRKPSNEVVQKMAGLASLTADANAPRELLFEQKAKLIQNPQVIQLGQRNKALTTQIHAAGYKTICNAEGTSLSKEGKGRSPVELLENKTAKSHDRASPETILPKS</sequence>
<accession>A0A1W5D457</accession>
<dbReference type="InterPro" id="IPR021842">
    <property type="entry name" value="DUF3435"/>
</dbReference>
<dbReference type="EMBL" id="FWEW01001928">
    <property type="protein sequence ID" value="SLM37821.1"/>
    <property type="molecule type" value="Genomic_DNA"/>
</dbReference>
<feature type="region of interest" description="Disordered" evidence="1">
    <location>
        <begin position="307"/>
        <end position="340"/>
    </location>
</feature>
<evidence type="ECO:0000313" key="2">
    <source>
        <dbReference type="EMBL" id="SLM37821.1"/>
    </source>
</evidence>
<feature type="compositionally biased region" description="Basic and acidic residues" evidence="1">
    <location>
        <begin position="309"/>
        <end position="332"/>
    </location>
</feature>
<feature type="region of interest" description="Disordered" evidence="1">
    <location>
        <begin position="1"/>
        <end position="26"/>
    </location>
</feature>
<evidence type="ECO:0000313" key="3">
    <source>
        <dbReference type="Proteomes" id="UP000192927"/>
    </source>
</evidence>
<dbReference type="Pfam" id="PF11917">
    <property type="entry name" value="DUF3435"/>
    <property type="match status" value="1"/>
</dbReference>